<feature type="transmembrane region" description="Helical" evidence="1">
    <location>
        <begin position="12"/>
        <end position="29"/>
    </location>
</feature>
<evidence type="ECO:0000313" key="4">
    <source>
        <dbReference type="Proteomes" id="UP000008955"/>
    </source>
</evidence>
<name>D4LSF4_9FIRM</name>
<reference evidence="3 4" key="1">
    <citation type="submission" date="2010-03" db="EMBL/GenBank/DDBJ databases">
        <title>The genome sequence of Ruminococcus obeum A2-162.</title>
        <authorList>
            <consortium name="metaHIT consortium -- http://www.metahit.eu/"/>
            <person name="Pajon A."/>
            <person name="Turner K."/>
            <person name="Parkhill J."/>
            <person name="Duncan S."/>
            <person name="Flint H."/>
        </authorList>
    </citation>
    <scope>NUCLEOTIDE SEQUENCE [LARGE SCALE GENOMIC DNA]</scope>
    <source>
        <strain evidence="3 4">A2-162</strain>
    </source>
</reference>
<dbReference type="InterPro" id="IPR038731">
    <property type="entry name" value="RgtA/B/C-like"/>
</dbReference>
<dbReference type="AlphaFoldDB" id="D4LSF4"/>
<dbReference type="Pfam" id="PF13231">
    <property type="entry name" value="PMT_2"/>
    <property type="match status" value="1"/>
</dbReference>
<feature type="transmembrane region" description="Helical" evidence="1">
    <location>
        <begin position="130"/>
        <end position="150"/>
    </location>
</feature>
<dbReference type="PATRIC" id="fig|657314.3.peg.2242"/>
<proteinExistence type="predicted"/>
<organism evidence="3 4">
    <name type="scientific">Blautia obeum A2-162</name>
    <dbReference type="NCBI Taxonomy" id="657314"/>
    <lineage>
        <taxon>Bacteria</taxon>
        <taxon>Bacillati</taxon>
        <taxon>Bacillota</taxon>
        <taxon>Clostridia</taxon>
        <taxon>Lachnospirales</taxon>
        <taxon>Lachnospiraceae</taxon>
        <taxon>Blautia</taxon>
    </lineage>
</organism>
<feature type="transmembrane region" description="Helical" evidence="1">
    <location>
        <begin position="80"/>
        <end position="98"/>
    </location>
</feature>
<keyword evidence="4" id="KW-1185">Reference proteome</keyword>
<keyword evidence="1" id="KW-1133">Transmembrane helix</keyword>
<reference evidence="3 4" key="2">
    <citation type="submission" date="2010-03" db="EMBL/GenBank/DDBJ databases">
        <authorList>
            <person name="Pajon A."/>
        </authorList>
    </citation>
    <scope>NUCLEOTIDE SEQUENCE [LARGE SCALE GENOMIC DNA]</scope>
    <source>
        <strain evidence="3 4">A2-162</strain>
    </source>
</reference>
<protein>
    <recommendedName>
        <fullName evidence="2">Glycosyltransferase RgtA/B/C/D-like domain-containing protein</fullName>
    </recommendedName>
</protein>
<feature type="domain" description="Glycosyltransferase RgtA/B/C/D-like" evidence="2">
    <location>
        <begin position="60"/>
        <end position="154"/>
    </location>
</feature>
<keyword evidence="1" id="KW-0472">Membrane</keyword>
<evidence type="ECO:0000256" key="1">
    <source>
        <dbReference type="SAM" id="Phobius"/>
    </source>
</evidence>
<evidence type="ECO:0000313" key="3">
    <source>
        <dbReference type="EMBL" id="CBL23712.1"/>
    </source>
</evidence>
<evidence type="ECO:0000259" key="2">
    <source>
        <dbReference type="Pfam" id="PF13231"/>
    </source>
</evidence>
<keyword evidence="1" id="KW-0812">Transmembrane</keyword>
<dbReference type="Proteomes" id="UP000008955">
    <property type="component" value="Chromosome"/>
</dbReference>
<accession>D4LSF4</accession>
<dbReference type="EMBL" id="FP929054">
    <property type="protein sequence ID" value="CBL23712.1"/>
    <property type="molecule type" value="Genomic_DNA"/>
</dbReference>
<feature type="transmembrane region" description="Helical" evidence="1">
    <location>
        <begin position="162"/>
        <end position="184"/>
    </location>
</feature>
<dbReference type="KEGG" id="rob:CK5_23910"/>
<dbReference type="HOGENOM" id="CLU_1412769_0_0_9"/>
<gene>
    <name evidence="3" type="ORF">CK5_23910</name>
</gene>
<sequence>MLSIRKYDKTKLFYLYVFVLFVMNFIRIFDNSFWADEGYSISLAKMSIADMINATANDVHPPLHYFLIQLMYHIFGNKGFAYHLSGFIPYVFLLIIICSYIRKRFGMLTAFFMVTMCSLMKEAVRYNVEARMYSMGALFVLLAFLALYEIIKKKLSAGLDDICNSIISCGLYTLLCLGCSGFFLSCINSSYI</sequence>